<dbReference type="Proteomes" id="UP000229307">
    <property type="component" value="Unassembled WGS sequence"/>
</dbReference>
<dbReference type="AlphaFoldDB" id="A0A2M7SAM0"/>
<feature type="non-terminal residue" evidence="1">
    <location>
        <position position="880"/>
    </location>
</feature>
<dbReference type="EMBL" id="PFMR01000179">
    <property type="protein sequence ID" value="PIZ16564.1"/>
    <property type="molecule type" value="Genomic_DNA"/>
</dbReference>
<dbReference type="SUPFAM" id="SSF48208">
    <property type="entry name" value="Six-hairpin glycosidases"/>
    <property type="match status" value="1"/>
</dbReference>
<dbReference type="InterPro" id="IPR008928">
    <property type="entry name" value="6-hairpin_glycosidase_sf"/>
</dbReference>
<protein>
    <submittedName>
        <fullName evidence="1">Uncharacterized protein</fullName>
    </submittedName>
</protein>
<dbReference type="GO" id="GO:0005975">
    <property type="term" value="P:carbohydrate metabolic process"/>
    <property type="evidence" value="ECO:0007669"/>
    <property type="project" value="InterPro"/>
</dbReference>
<organism evidence="1 2">
    <name type="scientific">Candidatus Desantisbacteria bacterium CG_4_10_14_0_8_um_filter_48_22</name>
    <dbReference type="NCBI Taxonomy" id="1974543"/>
    <lineage>
        <taxon>Bacteria</taxon>
        <taxon>Candidatus Desantisiibacteriota</taxon>
    </lineage>
</organism>
<sequence length="880" mass="98290">MSGEGKSAAVSNGKTRIAAIAAGAGVTGFRVSVFEGEKEVEVCVVELTSGDRWFAKTVETGKESGRAWFVLKDIDTSGTGKTPEFGKDSFVKVLLGKDNPFPRVEFSLNLQQSFDRDKWTGSWETKCPFYFLRCTVDDAAMFYHGGFEYPAKKTDPFPISFDAQMRGTWAENWTYAVAMGAHNTPAAGLWAGANGRFIAYDFTHARLTDRSDKFIACAYCAGQPDHPKQFFTLLFPHAGQWTELRFPKGKETLSSHFDIIWKLDCFDWDDPQMFVLNRTYTDFYDLLPAVPAMTDLSWMGMKDANGSRENIIRTRTEAGEPGLIGGPMSGLGDFWATLWATGARPIGQTFLADALEEAYRKKNKAAIARVKTQLEELMSKPTRVKIGGDECVAWNHPIEGSMSKGAGGEAATTIRHESTFHIGAAMLIIYRHEGTEEYLPFIDGVFNWCKHYLWTRNGVPDLPWAMFSRVATAAGESFLLNYYRIFKNDPDRGKNAEQAIELARAATYKNTWYFLADPDEADGLDPTFLMQVVDSKWWMGQLTWAEGGYVLRTMIPVYCETGDPVLKYILRGVLERWWQGYNKDGYSFEENVEIFGEMNPKARRSLGSPDPGHGANCWRYALPGGGAIARVVCGRAAAICFDTGTTKIDITDYYYEPETNFQFKITGDYPGLFSMMVSSPFRDISGQGVCVNGKQLAEDSFTFNKFTDNEDVLISGVKCGDVIRIGEIKQAKKIEIKPIKTRKKLEGKSASAGDFEYVNLYPLCNTALDMRWKGENSWFGLIPGEHWFKGIPFYIADPDLNSGKNAVDASKEISIAWQENAKAIAVIFGVSQKDAALTSDIGVITIVYDKAGQEQVNITRGLNALSNNEFPLQKWRAEMF</sequence>
<accession>A0A2M7SAM0</accession>
<evidence type="ECO:0000313" key="1">
    <source>
        <dbReference type="EMBL" id="PIZ16564.1"/>
    </source>
</evidence>
<proteinExistence type="predicted"/>
<evidence type="ECO:0000313" key="2">
    <source>
        <dbReference type="Proteomes" id="UP000229307"/>
    </source>
</evidence>
<comment type="caution">
    <text evidence="1">The sequence shown here is derived from an EMBL/GenBank/DDBJ whole genome shotgun (WGS) entry which is preliminary data.</text>
</comment>
<reference evidence="2" key="1">
    <citation type="submission" date="2017-09" db="EMBL/GenBank/DDBJ databases">
        <title>Depth-based differentiation of microbial function through sediment-hosted aquifers and enrichment of novel symbionts in the deep terrestrial subsurface.</title>
        <authorList>
            <person name="Probst A.J."/>
            <person name="Ladd B."/>
            <person name="Jarett J.K."/>
            <person name="Geller-Mcgrath D.E."/>
            <person name="Sieber C.M.K."/>
            <person name="Emerson J.B."/>
            <person name="Anantharaman K."/>
            <person name="Thomas B.C."/>
            <person name="Malmstrom R."/>
            <person name="Stieglmeier M."/>
            <person name="Klingl A."/>
            <person name="Woyke T."/>
            <person name="Ryan C.M."/>
            <person name="Banfield J.F."/>
        </authorList>
    </citation>
    <scope>NUCLEOTIDE SEQUENCE [LARGE SCALE GENOMIC DNA]</scope>
</reference>
<name>A0A2M7SAM0_9BACT</name>
<gene>
    <name evidence="1" type="ORF">COY52_06700</name>
</gene>